<evidence type="ECO:0000313" key="2">
    <source>
        <dbReference type="EMBL" id="CCC95048.1"/>
    </source>
</evidence>
<reference evidence="2" key="1">
    <citation type="journal article" date="2012" name="Proc. Natl. Acad. Sci. U.S.A.">
        <title>Antigenic diversity is generated by distinct evolutionary mechanisms in African trypanosome species.</title>
        <authorList>
            <person name="Jackson A.P."/>
            <person name="Berry A."/>
            <person name="Aslett M."/>
            <person name="Allison H.C."/>
            <person name="Burton P."/>
            <person name="Vavrova-Anderson J."/>
            <person name="Brown R."/>
            <person name="Browne H."/>
            <person name="Corton N."/>
            <person name="Hauser H."/>
            <person name="Gamble J."/>
            <person name="Gilderthorp R."/>
            <person name="Marcello L."/>
            <person name="McQuillan J."/>
            <person name="Otto T.D."/>
            <person name="Quail M.A."/>
            <person name="Sanders M.J."/>
            <person name="van Tonder A."/>
            <person name="Ginger M.L."/>
            <person name="Field M.C."/>
            <person name="Barry J.D."/>
            <person name="Hertz-Fowler C."/>
            <person name="Berriman M."/>
        </authorList>
    </citation>
    <scope>NUCLEOTIDE SEQUENCE</scope>
    <source>
        <strain evidence="2">IL3000</strain>
    </source>
</reference>
<evidence type="ECO:0000256" key="1">
    <source>
        <dbReference type="SAM" id="Phobius"/>
    </source>
</evidence>
<dbReference type="AlphaFoldDB" id="G0V078"/>
<organism evidence="2">
    <name type="scientific">Trypanosoma congolense (strain IL3000)</name>
    <dbReference type="NCBI Taxonomy" id="1068625"/>
    <lineage>
        <taxon>Eukaryota</taxon>
        <taxon>Discoba</taxon>
        <taxon>Euglenozoa</taxon>
        <taxon>Kinetoplastea</taxon>
        <taxon>Metakinetoplastina</taxon>
        <taxon>Trypanosomatida</taxon>
        <taxon>Trypanosomatidae</taxon>
        <taxon>Trypanosoma</taxon>
        <taxon>Nannomonas</taxon>
    </lineage>
</organism>
<keyword evidence="1" id="KW-1133">Transmembrane helix</keyword>
<accession>G0V078</accession>
<name>G0V078_TRYCI</name>
<dbReference type="EMBL" id="HE575324">
    <property type="protein sequence ID" value="CCC95048.1"/>
    <property type="molecule type" value="Genomic_DNA"/>
</dbReference>
<proteinExistence type="predicted"/>
<protein>
    <submittedName>
        <fullName evidence="2">Uncharacterized protein TCIL3000_11_4530</fullName>
    </submittedName>
</protein>
<dbReference type="VEuPathDB" id="TriTrypDB:TcIL3000.11.4530"/>
<keyword evidence="1" id="KW-0472">Membrane</keyword>
<feature type="transmembrane region" description="Helical" evidence="1">
    <location>
        <begin position="12"/>
        <end position="35"/>
    </location>
</feature>
<sequence>MRSCVDYLSTPRTLLFLSHTVFIGVVAWLLGWRRLLEVLLIATPEVLPCPSSRHYAQLTVCLGPVVGLASALFQYMIASTHCVRHLLRVSTSLIGGRALIFDVRLSSEAGGIWRAKDGATILMCSILSRLKPLFGVGSRRHADLPNITTELLRYSAVVSP</sequence>
<gene>
    <name evidence="2" type="ORF">TCIL3000_11_4530</name>
</gene>
<keyword evidence="1" id="KW-0812">Transmembrane</keyword>